<dbReference type="Pfam" id="PF10543">
    <property type="entry name" value="ORF6N"/>
    <property type="match status" value="1"/>
</dbReference>
<evidence type="ECO:0000313" key="4">
    <source>
        <dbReference type="Proteomes" id="UP001595904"/>
    </source>
</evidence>
<evidence type="ECO:0000259" key="2">
    <source>
        <dbReference type="Pfam" id="PF10543"/>
    </source>
</evidence>
<dbReference type="RefSeq" id="WP_380602807.1">
    <property type="nucleotide sequence ID" value="NZ_JBHSDU010000014.1"/>
</dbReference>
<keyword evidence="1" id="KW-0175">Coiled coil</keyword>
<protein>
    <submittedName>
        <fullName evidence="3">ORF6N domain-containing protein</fullName>
    </submittedName>
</protein>
<feature type="domain" description="KilA-N DNA-binding" evidence="2">
    <location>
        <begin position="18"/>
        <end position="104"/>
    </location>
</feature>
<name>A0ABV8SZE6_9GAMM</name>
<evidence type="ECO:0000256" key="1">
    <source>
        <dbReference type="SAM" id="Coils"/>
    </source>
</evidence>
<accession>A0ABV8SZE6</accession>
<feature type="coiled-coil region" evidence="1">
    <location>
        <begin position="124"/>
        <end position="151"/>
    </location>
</feature>
<comment type="caution">
    <text evidence="3">The sequence shown here is derived from an EMBL/GenBank/DDBJ whole genome shotgun (WGS) entry which is preliminary data.</text>
</comment>
<sequence length="179" mass="19980">MTKNEETALVPIEQISSSILLMRGCRVILDRDLAAIYGVKTGRLNEAVKRNVDRFPGDFMFQLTREEVESLRSQNAILKSGRGSHVKFLPYAFTEHGAIQAANVLNSPRAVTMGIHVVRAFVKLRDLLASNKELAQKFAELERKLATHDQAITGILKAIHELMNPPAPRRRGIGFTADF</sequence>
<gene>
    <name evidence="3" type="ORF">ACFPN2_28025</name>
</gene>
<evidence type="ECO:0000313" key="3">
    <source>
        <dbReference type="EMBL" id="MFC4312964.1"/>
    </source>
</evidence>
<organism evidence="3 4">
    <name type="scientific">Steroidobacter flavus</name>
    <dbReference type="NCBI Taxonomy" id="1842136"/>
    <lineage>
        <taxon>Bacteria</taxon>
        <taxon>Pseudomonadati</taxon>
        <taxon>Pseudomonadota</taxon>
        <taxon>Gammaproteobacteria</taxon>
        <taxon>Steroidobacterales</taxon>
        <taxon>Steroidobacteraceae</taxon>
        <taxon>Steroidobacter</taxon>
    </lineage>
</organism>
<dbReference type="Proteomes" id="UP001595904">
    <property type="component" value="Unassembled WGS sequence"/>
</dbReference>
<proteinExistence type="predicted"/>
<keyword evidence="4" id="KW-1185">Reference proteome</keyword>
<dbReference type="InterPro" id="IPR018873">
    <property type="entry name" value="KilA-N_DNA-bd_domain"/>
</dbReference>
<reference evidence="4" key="1">
    <citation type="journal article" date="2019" name="Int. J. Syst. Evol. Microbiol.">
        <title>The Global Catalogue of Microorganisms (GCM) 10K type strain sequencing project: providing services to taxonomists for standard genome sequencing and annotation.</title>
        <authorList>
            <consortium name="The Broad Institute Genomics Platform"/>
            <consortium name="The Broad Institute Genome Sequencing Center for Infectious Disease"/>
            <person name="Wu L."/>
            <person name="Ma J."/>
        </authorList>
    </citation>
    <scope>NUCLEOTIDE SEQUENCE [LARGE SCALE GENOMIC DNA]</scope>
    <source>
        <strain evidence="4">CGMCC 1.10759</strain>
    </source>
</reference>
<dbReference type="EMBL" id="JBHSDU010000014">
    <property type="protein sequence ID" value="MFC4312964.1"/>
    <property type="molecule type" value="Genomic_DNA"/>
</dbReference>